<dbReference type="GO" id="GO:0016787">
    <property type="term" value="F:hydrolase activity"/>
    <property type="evidence" value="ECO:0007669"/>
    <property type="project" value="InterPro"/>
</dbReference>
<gene>
    <name evidence="2" type="ORF">FC66_GL001044</name>
</gene>
<evidence type="ECO:0000259" key="1">
    <source>
        <dbReference type="Pfam" id="PF02230"/>
    </source>
</evidence>
<reference evidence="2 3" key="1">
    <citation type="journal article" date="2015" name="Genome Announc.">
        <title>Expanding the biotechnology potential of lactobacilli through comparative genomics of 213 strains and associated genera.</title>
        <authorList>
            <person name="Sun Z."/>
            <person name="Harris H.M."/>
            <person name="McCann A."/>
            <person name="Guo C."/>
            <person name="Argimon S."/>
            <person name="Zhang W."/>
            <person name="Yang X."/>
            <person name="Jeffery I.B."/>
            <person name="Cooney J.C."/>
            <person name="Kagawa T.F."/>
            <person name="Liu W."/>
            <person name="Song Y."/>
            <person name="Salvetti E."/>
            <person name="Wrobel A."/>
            <person name="Rasinkangas P."/>
            <person name="Parkhill J."/>
            <person name="Rea M.C."/>
            <person name="O'Sullivan O."/>
            <person name="Ritari J."/>
            <person name="Douillard F.P."/>
            <person name="Paul Ross R."/>
            <person name="Yang R."/>
            <person name="Briner A.E."/>
            <person name="Felis G.E."/>
            <person name="de Vos W.M."/>
            <person name="Barrangou R."/>
            <person name="Klaenhammer T.R."/>
            <person name="Caufield P.W."/>
            <person name="Cui Y."/>
            <person name="Zhang H."/>
            <person name="O'Toole P.W."/>
        </authorList>
    </citation>
    <scope>NUCLEOTIDE SEQUENCE [LARGE SCALE GENOMIC DNA]</scope>
    <source>
        <strain evidence="2 3">DSM 15638</strain>
    </source>
</reference>
<name>A0A0R1HHD7_9LACO</name>
<feature type="domain" description="Phospholipase/carboxylesterase/thioesterase" evidence="1">
    <location>
        <begin position="89"/>
        <end position="201"/>
    </location>
</feature>
<evidence type="ECO:0000313" key="3">
    <source>
        <dbReference type="Proteomes" id="UP000051450"/>
    </source>
</evidence>
<protein>
    <recommendedName>
        <fullName evidence="1">Phospholipase/carboxylesterase/thioesterase domain-containing protein</fullName>
    </recommendedName>
</protein>
<dbReference type="EMBL" id="AZDI01000004">
    <property type="protein sequence ID" value="KRK45814.1"/>
    <property type="molecule type" value="Genomic_DNA"/>
</dbReference>
<dbReference type="Pfam" id="PF02230">
    <property type="entry name" value="Abhydrolase_2"/>
    <property type="match status" value="1"/>
</dbReference>
<dbReference type="Proteomes" id="UP000051450">
    <property type="component" value="Unassembled WGS sequence"/>
</dbReference>
<accession>A0A0R1HHD7</accession>
<dbReference type="SUPFAM" id="SSF53474">
    <property type="entry name" value="alpha/beta-Hydrolases"/>
    <property type="match status" value="1"/>
</dbReference>
<dbReference type="STRING" id="1423719.FC66_GL001044"/>
<dbReference type="InterPro" id="IPR029058">
    <property type="entry name" value="AB_hydrolase_fold"/>
</dbReference>
<dbReference type="PATRIC" id="fig|1423719.4.peg.1065"/>
<comment type="caution">
    <text evidence="2">The sequence shown here is derived from an EMBL/GenBank/DDBJ whole genome shotgun (WGS) entry which is preliminary data.</text>
</comment>
<dbReference type="InterPro" id="IPR003140">
    <property type="entry name" value="PLipase/COase/thioEstase"/>
</dbReference>
<evidence type="ECO:0000313" key="2">
    <source>
        <dbReference type="EMBL" id="KRK45814.1"/>
    </source>
</evidence>
<dbReference type="RefSeq" id="WP_057974108.1">
    <property type="nucleotide sequence ID" value="NZ_AZDI01000004.1"/>
</dbReference>
<dbReference type="Gene3D" id="3.40.50.1820">
    <property type="entry name" value="alpha/beta hydrolase"/>
    <property type="match status" value="1"/>
</dbReference>
<keyword evidence="3" id="KW-1185">Reference proteome</keyword>
<sequence length="210" mass="23145">MTEAITSYKPGKPGNATVLMLHGTGGTESDLLSIADFLAPDSPKIGIRGRLVENDLTRYFAHLPDGGFDLDSLAVETRWLMTVIDELAVEYAFDPAQLIVLGYSNGANVAYYSLLTGQAKFKTAVLLHPMVLSSDVKTDIDLSDIKIWGSHGFLDPIVSKSNFGELKNFCQQADIDFTSFEAEQSHQISESELRDAEQWLVATNRLKIEE</sequence>
<proteinExistence type="predicted"/>
<dbReference type="AlphaFoldDB" id="A0A0R1HHD7"/>
<organism evidence="2 3">
    <name type="scientific">Dellaglioa algida DSM 15638</name>
    <dbReference type="NCBI Taxonomy" id="1423719"/>
    <lineage>
        <taxon>Bacteria</taxon>
        <taxon>Bacillati</taxon>
        <taxon>Bacillota</taxon>
        <taxon>Bacilli</taxon>
        <taxon>Lactobacillales</taxon>
        <taxon>Lactobacillaceae</taxon>
        <taxon>Dellaglioa</taxon>
    </lineage>
</organism>
<dbReference type="OrthoDB" id="9796570at2"/>